<organism evidence="2 3">
    <name type="scientific">Candidatus Raymondbacteria bacterium RIFOXYD12_FULL_49_13</name>
    <dbReference type="NCBI Taxonomy" id="1817890"/>
    <lineage>
        <taxon>Bacteria</taxon>
        <taxon>Raymondiibacteriota</taxon>
    </lineage>
</organism>
<reference evidence="2 3" key="1">
    <citation type="journal article" date="2016" name="Nat. Commun.">
        <title>Thousands of microbial genomes shed light on interconnected biogeochemical processes in an aquifer system.</title>
        <authorList>
            <person name="Anantharaman K."/>
            <person name="Brown C.T."/>
            <person name="Hug L.A."/>
            <person name="Sharon I."/>
            <person name="Castelle C.J."/>
            <person name="Probst A.J."/>
            <person name="Thomas B.C."/>
            <person name="Singh A."/>
            <person name="Wilkins M.J."/>
            <person name="Karaoz U."/>
            <person name="Brodie E.L."/>
            <person name="Williams K.H."/>
            <person name="Hubbard S.S."/>
            <person name="Banfield J.F."/>
        </authorList>
    </citation>
    <scope>NUCLEOTIDE SEQUENCE [LARGE SCALE GENOMIC DNA]</scope>
</reference>
<gene>
    <name evidence="2" type="ORF">A2519_15725</name>
</gene>
<dbReference type="Proteomes" id="UP000179243">
    <property type="component" value="Unassembled WGS sequence"/>
</dbReference>
<keyword evidence="1" id="KW-0812">Transmembrane</keyword>
<sequence>MEIFIVIIFLVILIVITMYIALQKKSGEEDIPLATIHASGIYSVIRKSPRENLHPAKPPASEIAAFVGAAEKDMDGVPLSGADRERIIARWNAGLEDSITAVEKGDREGVQRFLIKKGPVDAVCAIFAKKNYFILREDIYRHPELLPPFFPGCECRLESEAEWQTAVDFEHFRLGEHEQYAIPYWKQVKKVR</sequence>
<evidence type="ECO:0000256" key="1">
    <source>
        <dbReference type="SAM" id="Phobius"/>
    </source>
</evidence>
<dbReference type="AlphaFoldDB" id="A0A1F7FA22"/>
<name>A0A1F7FA22_UNCRA</name>
<accession>A0A1F7FA22</accession>
<keyword evidence="1" id="KW-0472">Membrane</keyword>
<feature type="transmembrane region" description="Helical" evidence="1">
    <location>
        <begin position="6"/>
        <end position="22"/>
    </location>
</feature>
<proteinExistence type="predicted"/>
<comment type="caution">
    <text evidence="2">The sequence shown here is derived from an EMBL/GenBank/DDBJ whole genome shotgun (WGS) entry which is preliminary data.</text>
</comment>
<protein>
    <submittedName>
        <fullName evidence="2">Uncharacterized protein</fullName>
    </submittedName>
</protein>
<dbReference type="EMBL" id="MFYX01000089">
    <property type="protein sequence ID" value="OGK03483.1"/>
    <property type="molecule type" value="Genomic_DNA"/>
</dbReference>
<evidence type="ECO:0000313" key="2">
    <source>
        <dbReference type="EMBL" id="OGK03483.1"/>
    </source>
</evidence>
<keyword evidence="1" id="KW-1133">Transmembrane helix</keyword>
<evidence type="ECO:0000313" key="3">
    <source>
        <dbReference type="Proteomes" id="UP000179243"/>
    </source>
</evidence>